<sequence length="255" mass="29062">MTMILSAHIGDCIVIAADKRSMICDIQSGALQLHSDQEQKIKLWPRGAIAITGEKIFSNRIEQHFINHQQGLLKLLDLIDDELNKRMVEGVPIENLKHSTIVYSYFDGNQTRLFSISTAPFFEVIQKNGNNIIQPYVHEIKENFVNVNCFNIPADISSLQNFQKKIKPLQSFTQDLDCINYYITLLKPVFVNHASIDPSITTCFDLYIQSCETGKNIALHVPNLASSTTTTKELNYFKTLKKNQQLTQHFKLNSN</sequence>
<proteinExistence type="predicted"/>
<gene>
    <name evidence="1" type="ORF">F945_02503</name>
</gene>
<dbReference type="Proteomes" id="UP000014568">
    <property type="component" value="Unassembled WGS sequence"/>
</dbReference>
<evidence type="ECO:0000313" key="2">
    <source>
        <dbReference type="Proteomes" id="UP000014568"/>
    </source>
</evidence>
<name>S3NAT0_9GAMM</name>
<accession>S3NAT0</accession>
<reference evidence="1 2" key="1">
    <citation type="submission" date="2013-06" db="EMBL/GenBank/DDBJ databases">
        <title>The Genome Sequence of Acinetobacter rudis CIP 110305.</title>
        <authorList>
            <consortium name="The Broad Institute Genome Sequencing Platform"/>
            <consortium name="The Broad Institute Genome Sequencing Center for Infectious Disease"/>
            <person name="Cerqueira G."/>
            <person name="Feldgarden M."/>
            <person name="Courvalin P."/>
            <person name="Perichon B."/>
            <person name="Grillot-Courvalin C."/>
            <person name="Clermont D."/>
            <person name="Rocha E."/>
            <person name="Yoon E.-J."/>
            <person name="Nemec A."/>
            <person name="Young S.K."/>
            <person name="Zeng Q."/>
            <person name="Gargeya S."/>
            <person name="Fitzgerald M."/>
            <person name="Abouelleil A."/>
            <person name="Alvarado L."/>
            <person name="Berlin A.M."/>
            <person name="Chapman S.B."/>
            <person name="Dewar J."/>
            <person name="Goldberg J."/>
            <person name="Griggs A."/>
            <person name="Gujja S."/>
            <person name="Hansen M."/>
            <person name="Howarth C."/>
            <person name="Imamovic A."/>
            <person name="Larimer J."/>
            <person name="McCowan C."/>
            <person name="Murphy C."/>
            <person name="Pearson M."/>
            <person name="Priest M."/>
            <person name="Roberts A."/>
            <person name="Saif S."/>
            <person name="Shea T."/>
            <person name="Sykes S."/>
            <person name="Wortman J."/>
            <person name="Nusbaum C."/>
            <person name="Birren B."/>
        </authorList>
    </citation>
    <scope>NUCLEOTIDE SEQUENCE [LARGE SCALE GENOMIC DNA]</scope>
    <source>
        <strain evidence="1 2">CIP 110305</strain>
    </source>
</reference>
<dbReference type="RefSeq" id="WP_016656903.1">
    <property type="nucleotide sequence ID" value="NZ_KE340353.1"/>
</dbReference>
<organism evidence="1 2">
    <name type="scientific">Acinetobacter rudis CIP 110305</name>
    <dbReference type="NCBI Taxonomy" id="421052"/>
    <lineage>
        <taxon>Bacteria</taxon>
        <taxon>Pseudomonadati</taxon>
        <taxon>Pseudomonadota</taxon>
        <taxon>Gammaproteobacteria</taxon>
        <taxon>Moraxellales</taxon>
        <taxon>Moraxellaceae</taxon>
        <taxon>Acinetobacter</taxon>
    </lineage>
</organism>
<dbReference type="AlphaFoldDB" id="S3NAT0"/>
<comment type="caution">
    <text evidence="1">The sequence shown here is derived from an EMBL/GenBank/DDBJ whole genome shotgun (WGS) entry which is preliminary data.</text>
</comment>
<evidence type="ECO:0000313" key="1">
    <source>
        <dbReference type="EMBL" id="EPF71474.1"/>
    </source>
</evidence>
<keyword evidence="2" id="KW-1185">Reference proteome</keyword>
<dbReference type="OrthoDB" id="7023031at2"/>
<dbReference type="HOGENOM" id="CLU_106163_0_0_6"/>
<dbReference type="PATRIC" id="fig|421052.3.peg.2447"/>
<protein>
    <submittedName>
        <fullName evidence="1">Uncharacterized protein</fullName>
    </submittedName>
</protein>
<dbReference type="EMBL" id="ATGI01000032">
    <property type="protein sequence ID" value="EPF71474.1"/>
    <property type="molecule type" value="Genomic_DNA"/>
</dbReference>
<dbReference type="eggNOG" id="ENOG5032EM7">
    <property type="taxonomic scope" value="Bacteria"/>
</dbReference>